<evidence type="ECO:0008006" key="6">
    <source>
        <dbReference type="Google" id="ProtNLM"/>
    </source>
</evidence>
<evidence type="ECO:0000313" key="4">
    <source>
        <dbReference type="EMBL" id="KAG7195360.1"/>
    </source>
</evidence>
<organism evidence="4 5">
    <name type="scientific">Scheffersomyces spartinae</name>
    <dbReference type="NCBI Taxonomy" id="45513"/>
    <lineage>
        <taxon>Eukaryota</taxon>
        <taxon>Fungi</taxon>
        <taxon>Dikarya</taxon>
        <taxon>Ascomycota</taxon>
        <taxon>Saccharomycotina</taxon>
        <taxon>Pichiomycetes</taxon>
        <taxon>Debaryomycetaceae</taxon>
        <taxon>Scheffersomyces</taxon>
    </lineage>
</organism>
<sequence>MVTKEEALQQHEKLKKVQGLQVTYNRYQETATELQNQLNTIASQILEHEIVQTTLGELPESSREGRKCFKMIGGVLVDKTVDEVLKMLKEELGDLRKERAKLDTNIKELKKEMDAWIKKNHIQVVRQ</sequence>
<dbReference type="InterPro" id="IPR002777">
    <property type="entry name" value="PFD_beta-like"/>
</dbReference>
<dbReference type="GO" id="GO:0006457">
    <property type="term" value="P:protein folding"/>
    <property type="evidence" value="ECO:0007669"/>
    <property type="project" value="InterPro"/>
</dbReference>
<feature type="coiled-coil region" evidence="3">
    <location>
        <begin position="17"/>
        <end position="44"/>
    </location>
</feature>
<proteinExistence type="inferred from homology"/>
<dbReference type="Gene3D" id="1.10.287.370">
    <property type="match status" value="1"/>
</dbReference>
<dbReference type="EMBL" id="JAHMUF010000004">
    <property type="protein sequence ID" value="KAG7195360.1"/>
    <property type="molecule type" value="Genomic_DNA"/>
</dbReference>
<comment type="similarity">
    <text evidence="1">Belongs to the prefoldin subunit beta family.</text>
</comment>
<dbReference type="InterPro" id="IPR009053">
    <property type="entry name" value="Prefoldin"/>
</dbReference>
<comment type="caution">
    <text evidence="4">The sequence shown here is derived from an EMBL/GenBank/DDBJ whole genome shotgun (WGS) entry which is preliminary data.</text>
</comment>
<dbReference type="Proteomes" id="UP000790833">
    <property type="component" value="Unassembled WGS sequence"/>
</dbReference>
<evidence type="ECO:0000256" key="3">
    <source>
        <dbReference type="SAM" id="Coils"/>
    </source>
</evidence>
<evidence type="ECO:0000256" key="2">
    <source>
        <dbReference type="ARBA" id="ARBA00023186"/>
    </source>
</evidence>
<dbReference type="Pfam" id="PF01920">
    <property type="entry name" value="Prefoldin_2"/>
    <property type="match status" value="1"/>
</dbReference>
<name>A0A9P8AJZ8_9ASCO</name>
<keyword evidence="3" id="KW-0175">Coiled coil</keyword>
<dbReference type="OrthoDB" id="29646at2759"/>
<dbReference type="AlphaFoldDB" id="A0A9P8AJZ8"/>
<reference evidence="4" key="1">
    <citation type="submission" date="2021-03" db="EMBL/GenBank/DDBJ databases">
        <authorList>
            <person name="Palmer J.M."/>
        </authorList>
    </citation>
    <scope>NUCLEOTIDE SEQUENCE</scope>
    <source>
        <strain evidence="4">ARV_011</strain>
    </source>
</reference>
<protein>
    <recommendedName>
        <fullName evidence="6">Prefoldin subunit 2</fullName>
    </recommendedName>
</protein>
<dbReference type="RefSeq" id="XP_043050907.1">
    <property type="nucleotide sequence ID" value="XM_043194583.1"/>
</dbReference>
<dbReference type="GeneID" id="66117262"/>
<accession>A0A9P8AJZ8</accession>
<keyword evidence="5" id="KW-1185">Reference proteome</keyword>
<dbReference type="InterPro" id="IPR027235">
    <property type="entry name" value="PFD2"/>
</dbReference>
<evidence type="ECO:0000313" key="5">
    <source>
        <dbReference type="Proteomes" id="UP000790833"/>
    </source>
</evidence>
<gene>
    <name evidence="4" type="ORF">KQ657_003888</name>
</gene>
<keyword evidence="2" id="KW-0143">Chaperone</keyword>
<dbReference type="GO" id="GO:0051082">
    <property type="term" value="F:unfolded protein binding"/>
    <property type="evidence" value="ECO:0007669"/>
    <property type="project" value="InterPro"/>
</dbReference>
<feature type="coiled-coil region" evidence="3">
    <location>
        <begin position="85"/>
        <end position="119"/>
    </location>
</feature>
<dbReference type="SUPFAM" id="SSF46579">
    <property type="entry name" value="Prefoldin"/>
    <property type="match status" value="1"/>
</dbReference>
<evidence type="ECO:0000256" key="1">
    <source>
        <dbReference type="ARBA" id="ARBA00008045"/>
    </source>
</evidence>
<dbReference type="GO" id="GO:0016272">
    <property type="term" value="C:prefoldin complex"/>
    <property type="evidence" value="ECO:0007669"/>
    <property type="project" value="InterPro"/>
</dbReference>
<dbReference type="PANTHER" id="PTHR13303">
    <property type="entry name" value="PREFOLDIN SUBUNIT 2"/>
    <property type="match status" value="1"/>
</dbReference>